<dbReference type="PaxDb" id="411902-CLOBOL_05528"/>
<accession>A8RZY4</accession>
<reference evidence="1 2" key="2">
    <citation type="submission" date="2007-09" db="EMBL/GenBank/DDBJ databases">
        <title>Draft genome sequence of Clostridium bolteae (ATCC BAA-613).</title>
        <authorList>
            <person name="Sudarsanam P."/>
            <person name="Ley R."/>
            <person name="Guruge J."/>
            <person name="Turnbaugh P.J."/>
            <person name="Mahowald M."/>
            <person name="Liep D."/>
            <person name="Gordon J."/>
        </authorList>
    </citation>
    <scope>NUCLEOTIDE SEQUENCE [LARGE SCALE GENOMIC DNA]</scope>
    <source>
        <strain evidence="2">ATCC BAA-613 / DSM 15670 / CCUG 46953 / JCM 12243 / WAL 16351</strain>
    </source>
</reference>
<dbReference type="EMBL" id="ABCC02000041">
    <property type="protein sequence ID" value="EDP14136.1"/>
    <property type="molecule type" value="Genomic_DNA"/>
</dbReference>
<protein>
    <submittedName>
        <fullName evidence="1">Uncharacterized protein</fullName>
    </submittedName>
</protein>
<dbReference type="HOGENOM" id="CLU_3364186_0_0_9"/>
<name>A8RZY4_ENTBW</name>
<sequence length="35" mass="3867">MLLFISSGLLLALFLAFLLGSALIEQARAFLDQNR</sequence>
<dbReference type="Proteomes" id="UP000005396">
    <property type="component" value="Unassembled WGS sequence"/>
</dbReference>
<organism evidence="1 2">
    <name type="scientific">Enterocloster bolteae (strain ATCC BAA-613 / DSM 15670 / CCUG 46953 / JCM 12243 / WAL 16351)</name>
    <name type="common">Clostridium bolteae</name>
    <dbReference type="NCBI Taxonomy" id="411902"/>
    <lineage>
        <taxon>Bacteria</taxon>
        <taxon>Bacillati</taxon>
        <taxon>Bacillota</taxon>
        <taxon>Clostridia</taxon>
        <taxon>Lachnospirales</taxon>
        <taxon>Lachnospiraceae</taxon>
        <taxon>Enterocloster</taxon>
    </lineage>
</organism>
<dbReference type="AlphaFoldDB" id="A8RZY4"/>
<reference evidence="1 2" key="1">
    <citation type="submission" date="2007-08" db="EMBL/GenBank/DDBJ databases">
        <authorList>
            <person name="Fulton L."/>
            <person name="Clifton S."/>
            <person name="Fulton B."/>
            <person name="Xu J."/>
            <person name="Minx P."/>
            <person name="Pepin K.H."/>
            <person name="Johnson M."/>
            <person name="Thiruvilangam P."/>
            <person name="Bhonagiri V."/>
            <person name="Nash W.E."/>
            <person name="Mardis E.R."/>
            <person name="Wilson R.K."/>
        </authorList>
    </citation>
    <scope>NUCLEOTIDE SEQUENCE [LARGE SCALE GENOMIC DNA]</scope>
    <source>
        <strain evidence="2">ATCC BAA-613 / DSM 15670 / CCUG 46953 / JCM 12243 / WAL 16351</strain>
    </source>
</reference>
<gene>
    <name evidence="1" type="ORF">CLOBOL_05528</name>
</gene>
<evidence type="ECO:0000313" key="2">
    <source>
        <dbReference type="Proteomes" id="UP000005396"/>
    </source>
</evidence>
<proteinExistence type="predicted"/>
<comment type="caution">
    <text evidence="1">The sequence shown here is derived from an EMBL/GenBank/DDBJ whole genome shotgun (WGS) entry which is preliminary data.</text>
</comment>
<evidence type="ECO:0000313" key="1">
    <source>
        <dbReference type="EMBL" id="EDP14136.1"/>
    </source>
</evidence>